<sequence>MVTNPDRMSMVSEVDTLVFDPSAVQDVKLDSEGASFPVIG</sequence>
<name>A0A9W8JLY2_9AGAR</name>
<dbReference type="AlphaFoldDB" id="A0A9W8JLY2"/>
<evidence type="ECO:0000313" key="1">
    <source>
        <dbReference type="EMBL" id="KAJ2936268.1"/>
    </source>
</evidence>
<dbReference type="EMBL" id="JANBPK010000118">
    <property type="protein sequence ID" value="KAJ2936268.1"/>
    <property type="molecule type" value="Genomic_DNA"/>
</dbReference>
<comment type="caution">
    <text evidence="1">The sequence shown here is derived from an EMBL/GenBank/DDBJ whole genome shotgun (WGS) entry which is preliminary data.</text>
</comment>
<dbReference type="Proteomes" id="UP001140091">
    <property type="component" value="Unassembled WGS sequence"/>
</dbReference>
<accession>A0A9W8JLY2</accession>
<feature type="non-terminal residue" evidence="1">
    <location>
        <position position="1"/>
    </location>
</feature>
<evidence type="ECO:0000313" key="2">
    <source>
        <dbReference type="Proteomes" id="UP001140091"/>
    </source>
</evidence>
<organism evidence="1 2">
    <name type="scientific">Candolleomyces eurysporus</name>
    <dbReference type="NCBI Taxonomy" id="2828524"/>
    <lineage>
        <taxon>Eukaryota</taxon>
        <taxon>Fungi</taxon>
        <taxon>Dikarya</taxon>
        <taxon>Basidiomycota</taxon>
        <taxon>Agaricomycotina</taxon>
        <taxon>Agaricomycetes</taxon>
        <taxon>Agaricomycetidae</taxon>
        <taxon>Agaricales</taxon>
        <taxon>Agaricineae</taxon>
        <taxon>Psathyrellaceae</taxon>
        <taxon>Candolleomyces</taxon>
    </lineage>
</organism>
<keyword evidence="2" id="KW-1185">Reference proteome</keyword>
<proteinExistence type="predicted"/>
<protein>
    <submittedName>
        <fullName evidence="1">Uncharacterized protein</fullName>
    </submittedName>
</protein>
<dbReference type="OrthoDB" id="3048996at2759"/>
<gene>
    <name evidence="1" type="ORF">H1R20_g826</name>
</gene>
<reference evidence="1" key="1">
    <citation type="submission" date="2022-06" db="EMBL/GenBank/DDBJ databases">
        <title>Genome Sequence of Candolleomyces eurysporus.</title>
        <authorList>
            <person name="Buettner E."/>
        </authorList>
    </citation>
    <scope>NUCLEOTIDE SEQUENCE</scope>
    <source>
        <strain evidence="1">VTCC 930004</strain>
    </source>
</reference>